<dbReference type="EMBL" id="JBHSZG010000001">
    <property type="protein sequence ID" value="MFC7135528.1"/>
    <property type="molecule type" value="Genomic_DNA"/>
</dbReference>
<accession>A0ABD5XJW7</accession>
<dbReference type="InterPro" id="IPR041492">
    <property type="entry name" value="HAD_2"/>
</dbReference>
<dbReference type="SUPFAM" id="SSF56784">
    <property type="entry name" value="HAD-like"/>
    <property type="match status" value="1"/>
</dbReference>
<evidence type="ECO:0000256" key="1">
    <source>
        <dbReference type="ARBA" id="ARBA00007958"/>
    </source>
</evidence>
<comment type="similarity">
    <text evidence="1">Belongs to the HAD-like hydrolase superfamily.</text>
</comment>
<evidence type="ECO:0000313" key="3">
    <source>
        <dbReference type="Proteomes" id="UP001596368"/>
    </source>
</evidence>
<evidence type="ECO:0000313" key="2">
    <source>
        <dbReference type="EMBL" id="MFC7135528.1"/>
    </source>
</evidence>
<dbReference type="RefSeq" id="WP_284013140.1">
    <property type="nucleotide sequence ID" value="NZ_CP126156.1"/>
</dbReference>
<name>A0ABD5XJW7_9EURY</name>
<dbReference type="Pfam" id="PF13419">
    <property type="entry name" value="HAD_2"/>
    <property type="match status" value="1"/>
</dbReference>
<dbReference type="SFLD" id="SFLDS00003">
    <property type="entry name" value="Haloacid_Dehalogenase"/>
    <property type="match status" value="1"/>
</dbReference>
<dbReference type="PANTHER" id="PTHR43434:SF1">
    <property type="entry name" value="PHOSPHOGLYCOLATE PHOSPHATASE"/>
    <property type="match status" value="1"/>
</dbReference>
<gene>
    <name evidence="2" type="ORF">ACFQRB_00695</name>
</gene>
<keyword evidence="2" id="KW-0378">Hydrolase</keyword>
<dbReference type="EC" id="3.-.-.-" evidence="2"/>
<protein>
    <submittedName>
        <fullName evidence="2">HAD family hydrolase</fullName>
        <ecNumber evidence="2">3.-.-.-</ecNumber>
    </submittedName>
</protein>
<dbReference type="Gene3D" id="3.40.50.1000">
    <property type="entry name" value="HAD superfamily/HAD-like"/>
    <property type="match status" value="1"/>
</dbReference>
<dbReference type="InterPro" id="IPR006439">
    <property type="entry name" value="HAD-SF_hydro_IA"/>
</dbReference>
<dbReference type="InterPro" id="IPR023214">
    <property type="entry name" value="HAD_sf"/>
</dbReference>
<dbReference type="SFLD" id="SFLDG01129">
    <property type="entry name" value="C1.5:_HAD__Beta-PGM__Phosphata"/>
    <property type="match status" value="1"/>
</dbReference>
<dbReference type="InterPro" id="IPR036412">
    <property type="entry name" value="HAD-like_sf"/>
</dbReference>
<dbReference type="PANTHER" id="PTHR43434">
    <property type="entry name" value="PHOSPHOGLYCOLATE PHOSPHATASE"/>
    <property type="match status" value="1"/>
</dbReference>
<dbReference type="AlphaFoldDB" id="A0ABD5XJW7"/>
<dbReference type="InterPro" id="IPR050155">
    <property type="entry name" value="HAD-like_hydrolase_sf"/>
</dbReference>
<reference evidence="2 3" key="1">
    <citation type="journal article" date="2019" name="Int. J. Syst. Evol. Microbiol.">
        <title>The Global Catalogue of Microorganisms (GCM) 10K type strain sequencing project: providing services to taxonomists for standard genome sequencing and annotation.</title>
        <authorList>
            <consortium name="The Broad Institute Genomics Platform"/>
            <consortium name="The Broad Institute Genome Sequencing Center for Infectious Disease"/>
            <person name="Wu L."/>
            <person name="Ma J."/>
        </authorList>
    </citation>
    <scope>NUCLEOTIDE SEQUENCE [LARGE SCALE GENOMIC DNA]</scope>
    <source>
        <strain evidence="2 3">DT92</strain>
    </source>
</reference>
<dbReference type="Proteomes" id="UP001596368">
    <property type="component" value="Unassembled WGS sequence"/>
</dbReference>
<comment type="caution">
    <text evidence="2">The sequence shown here is derived from an EMBL/GenBank/DDBJ whole genome shotgun (WGS) entry which is preliminary data.</text>
</comment>
<dbReference type="GO" id="GO:0016787">
    <property type="term" value="F:hydrolase activity"/>
    <property type="evidence" value="ECO:0007669"/>
    <property type="project" value="UniProtKB-KW"/>
</dbReference>
<organism evidence="2 3">
    <name type="scientific">Halobaculum litoreum</name>
    <dbReference type="NCBI Taxonomy" id="3031998"/>
    <lineage>
        <taxon>Archaea</taxon>
        <taxon>Methanobacteriati</taxon>
        <taxon>Methanobacteriota</taxon>
        <taxon>Stenosarchaea group</taxon>
        <taxon>Halobacteria</taxon>
        <taxon>Halobacteriales</taxon>
        <taxon>Haloferacaceae</taxon>
        <taxon>Halobaculum</taxon>
    </lineage>
</organism>
<sequence length="217" mass="24392">MYDAIVFDNDGVLVGRTHYDVLHEAAWDAFEALSVADPDPEHVESMVVGVSPGQVEEVCAAYDLTPREFWAMRDRTAFEAQRREVRAGNKRLYDDIDVLRDLSAPLGIVSSNQHETVEFLLDHFGVGELFDTAYGREPTVESLRRKKPNSHYIDRALADLEADTALFVGDNESDIEAADNAGIDSAFIRRPHREDWELSVTPTYDIDGLADLRAICY</sequence>
<dbReference type="NCBIfam" id="TIGR01549">
    <property type="entry name" value="HAD-SF-IA-v1"/>
    <property type="match status" value="1"/>
</dbReference>
<dbReference type="GeneID" id="81123243"/>
<keyword evidence="3" id="KW-1185">Reference proteome</keyword>
<proteinExistence type="inferred from homology"/>